<proteinExistence type="predicted"/>
<dbReference type="EMBL" id="CP072943">
    <property type="protein sequence ID" value="QTX33431.1"/>
    <property type="molecule type" value="Genomic_DNA"/>
</dbReference>
<dbReference type="Proteomes" id="UP000671879">
    <property type="component" value="Chromosome"/>
</dbReference>
<sequence length="271" mass="31074">MDLSVNVAILSCNRGAYLREAVASLFDQIKVPRKVFVFDNGSDESVAEAVRPWIESGQVLWRGSETNRGVHWNLARAFSQGGEGSDCLYVMHDDDRLCPSFLERQTAFLAQNPCVVAVACNAWEIDGEGRRMSGCLHNPKRREDREIFPDLPAMVRLYTKTFMAFPSVVYRSQAAARATVRADFGQLVDVVLLTEMARTGALAYVNEVLWEYRVHGGQDSSSFRERDWLLLEGYYRERAREFPELKFAVAAYLARRRLSRLWKRLRRRGRP</sequence>
<dbReference type="PANTHER" id="PTHR43685">
    <property type="entry name" value="GLYCOSYLTRANSFERASE"/>
    <property type="match status" value="1"/>
</dbReference>
<gene>
    <name evidence="2" type="ORF">KAR29_06050</name>
</gene>
<dbReference type="CDD" id="cd00761">
    <property type="entry name" value="Glyco_tranf_GTA_type"/>
    <property type="match status" value="1"/>
</dbReference>
<protein>
    <submittedName>
        <fullName evidence="2">Glycosyltransferase family 2 protein</fullName>
    </submittedName>
</protein>
<reference evidence="3" key="1">
    <citation type="submission" date="2021-04" db="EMBL/GenBank/DDBJ databases">
        <title>A novel Synergistetes isolate from a pyrite-forming mixed culture.</title>
        <authorList>
            <person name="Bunk B."/>
            <person name="Sproer C."/>
            <person name="Spring S."/>
            <person name="Pester M."/>
        </authorList>
    </citation>
    <scope>NUCLEOTIDE SEQUENCE [LARGE SCALE GENOMIC DNA]</scope>
    <source>
        <strain evidence="3">J.5.4.2-T.3.5.2</strain>
    </source>
</reference>
<dbReference type="PANTHER" id="PTHR43685:SF2">
    <property type="entry name" value="GLYCOSYLTRANSFERASE 2-LIKE DOMAIN-CONTAINING PROTEIN"/>
    <property type="match status" value="1"/>
</dbReference>
<dbReference type="InterPro" id="IPR001173">
    <property type="entry name" value="Glyco_trans_2-like"/>
</dbReference>
<feature type="domain" description="Glycosyltransferase 2-like" evidence="1">
    <location>
        <begin position="7"/>
        <end position="146"/>
    </location>
</feature>
<dbReference type="Gene3D" id="3.90.550.10">
    <property type="entry name" value="Spore Coat Polysaccharide Biosynthesis Protein SpsA, Chain A"/>
    <property type="match status" value="1"/>
</dbReference>
<keyword evidence="3" id="KW-1185">Reference proteome</keyword>
<evidence type="ECO:0000259" key="1">
    <source>
        <dbReference type="Pfam" id="PF00535"/>
    </source>
</evidence>
<dbReference type="AlphaFoldDB" id="A0A9Q7EZY6"/>
<dbReference type="KEGG" id="aram:KAR29_06050"/>
<name>A0A9Q7EZY6_9BACT</name>
<organism evidence="2 3">
    <name type="scientific">Aminithiophilus ramosus</name>
    <dbReference type="NCBI Taxonomy" id="3029084"/>
    <lineage>
        <taxon>Bacteria</taxon>
        <taxon>Thermotogati</taxon>
        <taxon>Synergistota</taxon>
        <taxon>Synergistia</taxon>
        <taxon>Synergistales</taxon>
        <taxon>Aminithiophilaceae</taxon>
        <taxon>Aminithiophilus</taxon>
    </lineage>
</organism>
<dbReference type="SUPFAM" id="SSF53448">
    <property type="entry name" value="Nucleotide-diphospho-sugar transferases"/>
    <property type="match status" value="1"/>
</dbReference>
<dbReference type="Pfam" id="PF00535">
    <property type="entry name" value="Glycos_transf_2"/>
    <property type="match status" value="1"/>
</dbReference>
<evidence type="ECO:0000313" key="3">
    <source>
        <dbReference type="Proteomes" id="UP000671879"/>
    </source>
</evidence>
<evidence type="ECO:0000313" key="2">
    <source>
        <dbReference type="EMBL" id="QTX33431.1"/>
    </source>
</evidence>
<dbReference type="InterPro" id="IPR029044">
    <property type="entry name" value="Nucleotide-diphossugar_trans"/>
</dbReference>
<dbReference type="InterPro" id="IPR050834">
    <property type="entry name" value="Glycosyltransf_2"/>
</dbReference>
<dbReference type="RefSeq" id="WP_274374717.1">
    <property type="nucleotide sequence ID" value="NZ_CP072943.1"/>
</dbReference>
<accession>A0A9Q7EZY6</accession>